<dbReference type="PANTHER" id="PTHR43877">
    <property type="entry name" value="AMINOALKYLPHOSPHONATE N-ACETYLTRANSFERASE-RELATED-RELATED"/>
    <property type="match status" value="1"/>
</dbReference>
<evidence type="ECO:0000259" key="3">
    <source>
        <dbReference type="PROSITE" id="PS51186"/>
    </source>
</evidence>
<name>A0A0F6YMG5_9BACT</name>
<dbReference type="PROSITE" id="PS51186">
    <property type="entry name" value="GNAT"/>
    <property type="match status" value="1"/>
</dbReference>
<dbReference type="InterPro" id="IPR016181">
    <property type="entry name" value="Acyl_CoA_acyltransferase"/>
</dbReference>
<dbReference type="SUPFAM" id="SSF55729">
    <property type="entry name" value="Acyl-CoA N-acyltransferases (Nat)"/>
    <property type="match status" value="1"/>
</dbReference>
<dbReference type="CDD" id="cd04301">
    <property type="entry name" value="NAT_SF"/>
    <property type="match status" value="1"/>
</dbReference>
<protein>
    <submittedName>
        <fullName evidence="4">Putative acetyltransferase</fullName>
    </submittedName>
</protein>
<dbReference type="Gene3D" id="3.40.630.30">
    <property type="match status" value="1"/>
</dbReference>
<dbReference type="Proteomes" id="UP000034883">
    <property type="component" value="Chromosome"/>
</dbReference>
<sequence>MTVGLVLRPARLDEIAALSALCARACAPGNGDRTKTTIDRDAVTAHRTFVVDRGGEALGVAQLRPAGKEAVLDLLVVAPESLGRGIGRLLYAWALGAARALGASALRVTADERTLGFFEHMGAQLERRGNGAGKVLRASLITS</sequence>
<dbReference type="Pfam" id="PF00583">
    <property type="entry name" value="Acetyltransf_1"/>
    <property type="match status" value="1"/>
</dbReference>
<evidence type="ECO:0000256" key="1">
    <source>
        <dbReference type="ARBA" id="ARBA00022679"/>
    </source>
</evidence>
<evidence type="ECO:0000313" key="5">
    <source>
        <dbReference type="Proteomes" id="UP000034883"/>
    </source>
</evidence>
<dbReference type="GO" id="GO:0016747">
    <property type="term" value="F:acyltransferase activity, transferring groups other than amino-acyl groups"/>
    <property type="evidence" value="ECO:0007669"/>
    <property type="project" value="InterPro"/>
</dbReference>
<dbReference type="InterPro" id="IPR000182">
    <property type="entry name" value="GNAT_dom"/>
</dbReference>
<dbReference type="RefSeq" id="WP_053237919.1">
    <property type="nucleotide sequence ID" value="NZ_CP011125.1"/>
</dbReference>
<feature type="domain" description="N-acetyltransferase" evidence="3">
    <location>
        <begin position="5"/>
        <end position="141"/>
    </location>
</feature>
<gene>
    <name evidence="4" type="ORF">DB32_008156</name>
</gene>
<dbReference type="KEGG" id="samy:DB32_008156"/>
<evidence type="ECO:0000313" key="4">
    <source>
        <dbReference type="EMBL" id="AKF11007.1"/>
    </source>
</evidence>
<proteinExistence type="predicted"/>
<evidence type="ECO:0000256" key="2">
    <source>
        <dbReference type="ARBA" id="ARBA00023315"/>
    </source>
</evidence>
<dbReference type="STRING" id="927083.DB32_008156"/>
<dbReference type="InterPro" id="IPR050832">
    <property type="entry name" value="Bact_Acetyltransf"/>
</dbReference>
<dbReference type="AlphaFoldDB" id="A0A0F6YMG5"/>
<dbReference type="EMBL" id="CP011125">
    <property type="protein sequence ID" value="AKF11007.1"/>
    <property type="molecule type" value="Genomic_DNA"/>
</dbReference>
<keyword evidence="5" id="KW-1185">Reference proteome</keyword>
<reference evidence="4 5" key="1">
    <citation type="submission" date="2015-03" db="EMBL/GenBank/DDBJ databases">
        <title>Genome assembly of Sandaracinus amylolyticus DSM 53668.</title>
        <authorList>
            <person name="Sharma G."/>
            <person name="Subramanian S."/>
        </authorList>
    </citation>
    <scope>NUCLEOTIDE SEQUENCE [LARGE SCALE GENOMIC DNA]</scope>
    <source>
        <strain evidence="4 5">DSM 53668</strain>
    </source>
</reference>
<keyword evidence="2" id="KW-0012">Acyltransferase</keyword>
<keyword evidence="1 4" id="KW-0808">Transferase</keyword>
<organism evidence="4 5">
    <name type="scientific">Sandaracinus amylolyticus</name>
    <dbReference type="NCBI Taxonomy" id="927083"/>
    <lineage>
        <taxon>Bacteria</taxon>
        <taxon>Pseudomonadati</taxon>
        <taxon>Myxococcota</taxon>
        <taxon>Polyangia</taxon>
        <taxon>Polyangiales</taxon>
        <taxon>Sandaracinaceae</taxon>
        <taxon>Sandaracinus</taxon>
    </lineage>
</organism>
<accession>A0A0F6YMG5</accession>